<evidence type="ECO:0008006" key="4">
    <source>
        <dbReference type="Google" id="ProtNLM"/>
    </source>
</evidence>
<accession>A0ABX7BPP8</accession>
<keyword evidence="1" id="KW-0472">Membrane</keyword>
<dbReference type="EMBL" id="CP067977">
    <property type="protein sequence ID" value="QQQ19567.1"/>
    <property type="molecule type" value="Genomic_DNA"/>
</dbReference>
<keyword evidence="1" id="KW-0812">Transmembrane</keyword>
<protein>
    <recommendedName>
        <fullName evidence="4">Yip1 domain-containing protein</fullName>
    </recommendedName>
</protein>
<proteinExistence type="predicted"/>
<feature type="transmembrane region" description="Helical" evidence="1">
    <location>
        <begin position="154"/>
        <end position="174"/>
    </location>
</feature>
<feature type="transmembrane region" description="Helical" evidence="1">
    <location>
        <begin position="119"/>
        <end position="142"/>
    </location>
</feature>
<sequence>MTDAKDAPPPRRSARDGGLHDLAEDTMGFGLLEVRTAWAMLVRPRRSLELYMTLGPTADGTLARPLRLYLALNAIMMLMMFLFGGMEGMFEGVPPGAMEALADNAGKTLEEFLADADGWMSLAIVPIGSAIYALVLTPFLRWWDPDDLGWRKGFRATFVFLNVLTVPFLPLTLLMFDPRLIAWSMPIFVALTIYGFLRAGRGRWFSNWAMGIIKAMVLGLVIVIAQFVTSVPLLVIGFLGGTYGA</sequence>
<evidence type="ECO:0000313" key="2">
    <source>
        <dbReference type="EMBL" id="QQQ19567.1"/>
    </source>
</evidence>
<feature type="transmembrane region" description="Helical" evidence="1">
    <location>
        <begin position="180"/>
        <end position="197"/>
    </location>
</feature>
<keyword evidence="3" id="KW-1185">Reference proteome</keyword>
<dbReference type="Proteomes" id="UP000595448">
    <property type="component" value="Chromosome"/>
</dbReference>
<evidence type="ECO:0000313" key="3">
    <source>
        <dbReference type="Proteomes" id="UP000595448"/>
    </source>
</evidence>
<organism evidence="2 3">
    <name type="scientific">Brevundimonas vitisensis</name>
    <dbReference type="NCBI Taxonomy" id="2800818"/>
    <lineage>
        <taxon>Bacteria</taxon>
        <taxon>Pseudomonadati</taxon>
        <taxon>Pseudomonadota</taxon>
        <taxon>Alphaproteobacteria</taxon>
        <taxon>Caulobacterales</taxon>
        <taxon>Caulobacteraceae</taxon>
        <taxon>Brevundimonas</taxon>
    </lineage>
</organism>
<keyword evidence="1" id="KW-1133">Transmembrane helix</keyword>
<feature type="transmembrane region" description="Helical" evidence="1">
    <location>
        <begin position="68"/>
        <end position="86"/>
    </location>
</feature>
<gene>
    <name evidence="2" type="ORF">JIP62_05610</name>
</gene>
<name>A0ABX7BPP8_9CAUL</name>
<dbReference type="RefSeq" id="WP_201103918.1">
    <property type="nucleotide sequence ID" value="NZ_CP067977.1"/>
</dbReference>
<feature type="transmembrane region" description="Helical" evidence="1">
    <location>
        <begin position="217"/>
        <end position="239"/>
    </location>
</feature>
<reference evidence="2 3" key="1">
    <citation type="submission" date="2021-01" db="EMBL/GenBank/DDBJ databases">
        <title>Brevundimonas vitis sp. nov., an bacterium isolated from grape (Vitis vinifera).</title>
        <authorList>
            <person name="Jiang L."/>
            <person name="Lee J."/>
        </authorList>
    </citation>
    <scope>NUCLEOTIDE SEQUENCE [LARGE SCALE GENOMIC DNA]</scope>
    <source>
        <strain evidence="2 3">GRTSA-9</strain>
    </source>
</reference>
<evidence type="ECO:0000256" key="1">
    <source>
        <dbReference type="SAM" id="Phobius"/>
    </source>
</evidence>